<dbReference type="GO" id="GO:0006355">
    <property type="term" value="P:regulation of DNA-templated transcription"/>
    <property type="evidence" value="ECO:0007669"/>
    <property type="project" value="InterPro"/>
</dbReference>
<reference evidence="3" key="1">
    <citation type="submission" date="2018-01" db="EMBL/GenBank/DDBJ databases">
        <authorList>
            <person name="Clerissi C."/>
        </authorList>
    </citation>
    <scope>NUCLEOTIDE SEQUENCE</scope>
    <source>
        <strain evidence="3">Cupriavidus sp. LMG 19464</strain>
    </source>
</reference>
<proteinExistence type="predicted"/>
<evidence type="ECO:0000256" key="1">
    <source>
        <dbReference type="SAM" id="MobiDB-lite"/>
    </source>
</evidence>
<dbReference type="SUPFAM" id="SSF46785">
    <property type="entry name" value="Winged helix' DNA-binding domain"/>
    <property type="match status" value="1"/>
</dbReference>
<dbReference type="InterPro" id="IPR036390">
    <property type="entry name" value="WH_DNA-bd_sf"/>
</dbReference>
<name>A0A375CAS1_9BURK</name>
<dbReference type="EMBL" id="OFSQ01000036">
    <property type="protein sequence ID" value="SOY66529.1"/>
    <property type="molecule type" value="Genomic_DNA"/>
</dbReference>
<dbReference type="InterPro" id="IPR005471">
    <property type="entry name" value="Tscrpt_reg_IclR_N"/>
</dbReference>
<dbReference type="InterPro" id="IPR036388">
    <property type="entry name" value="WH-like_DNA-bd_sf"/>
</dbReference>
<dbReference type="Pfam" id="PF09339">
    <property type="entry name" value="HTH_IclR"/>
    <property type="match status" value="1"/>
</dbReference>
<accession>A0A375CAS1</accession>
<protein>
    <recommendedName>
        <fullName evidence="2">HTH iclR-type domain-containing protein</fullName>
    </recommendedName>
</protein>
<dbReference type="Gene3D" id="1.10.10.10">
    <property type="entry name" value="Winged helix-like DNA-binding domain superfamily/Winged helix DNA-binding domain"/>
    <property type="match status" value="1"/>
</dbReference>
<dbReference type="GO" id="GO:0003677">
    <property type="term" value="F:DNA binding"/>
    <property type="evidence" value="ECO:0007669"/>
    <property type="project" value="InterPro"/>
</dbReference>
<feature type="region of interest" description="Disordered" evidence="1">
    <location>
        <begin position="34"/>
        <end position="60"/>
    </location>
</feature>
<dbReference type="Proteomes" id="UP000256780">
    <property type="component" value="Chromosome CBM2587_b"/>
</dbReference>
<gene>
    <name evidence="3" type="ORF">CBM2587_B70035</name>
</gene>
<comment type="caution">
    <text evidence="3">The sequence shown here is derived from an EMBL/GenBank/DDBJ whole genome shotgun (WGS) entry which is preliminary data.</text>
</comment>
<evidence type="ECO:0000313" key="3">
    <source>
        <dbReference type="EMBL" id="SOY66529.1"/>
    </source>
</evidence>
<evidence type="ECO:0000259" key="2">
    <source>
        <dbReference type="Pfam" id="PF09339"/>
    </source>
</evidence>
<sequence length="179" mass="20264">MHNAMRRGPALSKRPILRRCARCLPTGCVTTASRESRNNRWQAHGSGSHRTTEWWSDIRSPPDLARRGGAGRAAARSPGHGLRFLEYHWYSHTDHCLERTMGRRRIDPVTAMDPAADPRFITALARGLALLRSFRPTDRWLAHQELARRTGLPSATVSRLTFTLAAAAVCCTRTSRRRW</sequence>
<feature type="domain" description="HTH iclR-type" evidence="2">
    <location>
        <begin position="123"/>
        <end position="165"/>
    </location>
</feature>
<dbReference type="AlphaFoldDB" id="A0A375CAS1"/>
<organism evidence="3">
    <name type="scientific">Cupriavidus taiwanensis</name>
    <dbReference type="NCBI Taxonomy" id="164546"/>
    <lineage>
        <taxon>Bacteria</taxon>
        <taxon>Pseudomonadati</taxon>
        <taxon>Pseudomonadota</taxon>
        <taxon>Betaproteobacteria</taxon>
        <taxon>Burkholderiales</taxon>
        <taxon>Burkholderiaceae</taxon>
        <taxon>Cupriavidus</taxon>
    </lineage>
</organism>